<dbReference type="STRING" id="1925020.BTA30_14125"/>
<dbReference type="InterPro" id="IPR001087">
    <property type="entry name" value="GDSL"/>
</dbReference>
<accession>A0A5M8RW34</accession>
<keyword evidence="2" id="KW-0378">Hydrolase</keyword>
<dbReference type="RefSeq" id="WP_148957246.1">
    <property type="nucleotide sequence ID" value="NZ_QSND01000002.1"/>
</dbReference>
<dbReference type="EMBL" id="QSND01000002">
    <property type="protein sequence ID" value="KAA6451376.1"/>
    <property type="molecule type" value="Genomic_DNA"/>
</dbReference>
<reference evidence="2 3" key="1">
    <citation type="submission" date="2018-08" db="EMBL/GenBank/DDBJ databases">
        <title>Bacillus phenotypic plasticity.</title>
        <authorList>
            <person name="Hurtado E."/>
        </authorList>
    </citation>
    <scope>NUCLEOTIDE SEQUENCE [LARGE SCALE GENOMIC DNA]</scope>
    <source>
        <strain evidence="2 3">427</strain>
    </source>
</reference>
<organism evidence="2 3">
    <name type="scientific">Bacillus swezeyi</name>
    <dbReference type="NCBI Taxonomy" id="1925020"/>
    <lineage>
        <taxon>Bacteria</taxon>
        <taxon>Bacillati</taxon>
        <taxon>Bacillota</taxon>
        <taxon>Bacilli</taxon>
        <taxon>Bacillales</taxon>
        <taxon>Bacillaceae</taxon>
        <taxon>Bacillus</taxon>
    </lineage>
</organism>
<feature type="chain" id="PRO_5038643048" evidence="1">
    <location>
        <begin position="20"/>
        <end position="249"/>
    </location>
</feature>
<dbReference type="Gene3D" id="3.40.50.1110">
    <property type="entry name" value="SGNH hydrolase"/>
    <property type="match status" value="1"/>
</dbReference>
<protein>
    <submittedName>
        <fullName evidence="2">SGNH/GDSL hydrolase family protein</fullName>
    </submittedName>
</protein>
<keyword evidence="1" id="KW-0732">Signal</keyword>
<dbReference type="PANTHER" id="PTHR14209">
    <property type="entry name" value="ISOAMYL ACETATE-HYDROLYZING ESTERASE 1"/>
    <property type="match status" value="1"/>
</dbReference>
<evidence type="ECO:0000313" key="3">
    <source>
        <dbReference type="Proteomes" id="UP000324326"/>
    </source>
</evidence>
<dbReference type="InterPro" id="IPR036514">
    <property type="entry name" value="SGNH_hydro_sf"/>
</dbReference>
<dbReference type="PROSITE" id="PS51257">
    <property type="entry name" value="PROKAR_LIPOPROTEIN"/>
    <property type="match status" value="1"/>
</dbReference>
<dbReference type="GO" id="GO:0016788">
    <property type="term" value="F:hydrolase activity, acting on ester bonds"/>
    <property type="evidence" value="ECO:0007669"/>
    <property type="project" value="InterPro"/>
</dbReference>
<dbReference type="Pfam" id="PF00657">
    <property type="entry name" value="Lipase_GDSL"/>
    <property type="match status" value="1"/>
</dbReference>
<comment type="caution">
    <text evidence="2">The sequence shown here is derived from an EMBL/GenBank/DDBJ whole genome shotgun (WGS) entry which is preliminary data.</text>
</comment>
<dbReference type="Proteomes" id="UP000324326">
    <property type="component" value="Unassembled WGS sequence"/>
</dbReference>
<proteinExistence type="predicted"/>
<name>A0A5M8RW34_9BACI</name>
<evidence type="ECO:0000313" key="2">
    <source>
        <dbReference type="EMBL" id="KAA6451376.1"/>
    </source>
</evidence>
<evidence type="ECO:0000256" key="1">
    <source>
        <dbReference type="SAM" id="SignalP"/>
    </source>
</evidence>
<dbReference type="AlphaFoldDB" id="A0A5M8RW34"/>
<sequence>MKKMFAMVLVILLLLSGCGKDSTRKIVAFGDSNTRGSNWQFRDYPKAEKWVNLLQTSLRGKYKIDNAGIGGETTKDARLRFKKDVLDKRPAYLFIMFGTNDAAILAKGVPRVSKKRFKENLFYFVKESRRHGIEPVLMTCLPLVEGSGNNIFYYARYRAASFEKYGGARKWHDSYNQVTRETARKLDVTLIDNWKNIVNKAGGATDEKLIKSGFIDPSGNHLTPKGAHIIFEGIDESKVIKLLEIRSTA</sequence>
<dbReference type="PANTHER" id="PTHR14209:SF19">
    <property type="entry name" value="ISOAMYL ACETATE-HYDROLYZING ESTERASE 1 HOMOLOG"/>
    <property type="match status" value="1"/>
</dbReference>
<feature type="signal peptide" evidence="1">
    <location>
        <begin position="1"/>
        <end position="19"/>
    </location>
</feature>
<gene>
    <name evidence="2" type="ORF">DX927_11420</name>
</gene>
<dbReference type="SUPFAM" id="SSF52266">
    <property type="entry name" value="SGNH hydrolase"/>
    <property type="match status" value="1"/>
</dbReference>
<dbReference type="InterPro" id="IPR045136">
    <property type="entry name" value="Iah1-like"/>
</dbReference>